<protein>
    <recommendedName>
        <fullName evidence="2">Little elongation complex subunit 1 C-terminal domain-containing protein</fullName>
    </recommendedName>
</protein>
<name>A0A226N6U5_CALSU</name>
<evidence type="ECO:0000259" key="2">
    <source>
        <dbReference type="Pfam" id="PF25817"/>
    </source>
</evidence>
<evidence type="ECO:0000313" key="3">
    <source>
        <dbReference type="EMBL" id="OXB62979.1"/>
    </source>
</evidence>
<dbReference type="OrthoDB" id="2238957at2759"/>
<organism evidence="3 4">
    <name type="scientific">Callipepla squamata</name>
    <name type="common">Scaled quail</name>
    <dbReference type="NCBI Taxonomy" id="9009"/>
    <lineage>
        <taxon>Eukaryota</taxon>
        <taxon>Metazoa</taxon>
        <taxon>Chordata</taxon>
        <taxon>Craniata</taxon>
        <taxon>Vertebrata</taxon>
        <taxon>Euteleostomi</taxon>
        <taxon>Archelosauria</taxon>
        <taxon>Archosauria</taxon>
        <taxon>Dinosauria</taxon>
        <taxon>Saurischia</taxon>
        <taxon>Theropoda</taxon>
        <taxon>Coelurosauria</taxon>
        <taxon>Aves</taxon>
        <taxon>Neognathae</taxon>
        <taxon>Galloanserae</taxon>
        <taxon>Galliformes</taxon>
        <taxon>Odontophoridae</taxon>
        <taxon>Callipepla</taxon>
    </lineage>
</organism>
<feature type="domain" description="Little elongation complex subunit 1 C-terminal" evidence="2">
    <location>
        <begin position="1804"/>
        <end position="1946"/>
    </location>
</feature>
<keyword evidence="4" id="KW-1185">Reference proteome</keyword>
<dbReference type="Proteomes" id="UP000198323">
    <property type="component" value="Unassembled WGS sequence"/>
</dbReference>
<dbReference type="InterPro" id="IPR057881">
    <property type="entry name" value="ICE1_C"/>
</dbReference>
<feature type="compositionally biased region" description="Low complexity" evidence="1">
    <location>
        <begin position="1565"/>
        <end position="1574"/>
    </location>
</feature>
<accession>A0A226N6U5</accession>
<feature type="compositionally biased region" description="Basic and acidic residues" evidence="1">
    <location>
        <begin position="1554"/>
        <end position="1563"/>
    </location>
</feature>
<dbReference type="STRING" id="9009.A0A226N6U5"/>
<dbReference type="PANTHER" id="PTHR11852:SF4">
    <property type="entry name" value="LITTLE ELONGATION COMPLEX SUBUNIT 1"/>
    <property type="match status" value="1"/>
</dbReference>
<dbReference type="Pfam" id="PF25817">
    <property type="entry name" value="ICE1_C"/>
    <property type="match status" value="1"/>
</dbReference>
<dbReference type="PANTHER" id="PTHR11852">
    <property type="entry name" value="PLATELET-ACTIVATING FACTOR ACETYLHYDROLASE"/>
    <property type="match status" value="1"/>
</dbReference>
<reference evidence="3 4" key="1">
    <citation type="submission" date="2016-07" db="EMBL/GenBank/DDBJ databases">
        <title>Disparate Historic Effective Population Sizes Predicted by Modern Levels of Genome Diversity for the Scaled Quail (Callipepla squamata) and the Northern Bobwhite (Colinus virginianus): Inferences from First and Second Generation Draft Genome Assemblies for Sympatric New World Quail.</title>
        <authorList>
            <person name="Oldeschulte D.L."/>
            <person name="Halley Y.A."/>
            <person name="Bhattarai E.K."/>
            <person name="Brashear W.A."/>
            <person name="Hill J."/>
            <person name="Metz R.P."/>
            <person name="Johnson C.D."/>
            <person name="Rollins D."/>
            <person name="Peterson M.J."/>
            <person name="Bickhart D.M."/>
            <person name="Decker J.E."/>
            <person name="Seabury C.M."/>
        </authorList>
    </citation>
    <scope>NUCLEOTIDE SEQUENCE [LARGE SCALE GENOMIC DNA]</scope>
    <source>
        <strain evidence="3 4">Texas</strain>
        <tissue evidence="3">Leg muscle</tissue>
    </source>
</reference>
<proteinExistence type="predicted"/>
<feature type="non-terminal residue" evidence="3">
    <location>
        <position position="1"/>
    </location>
</feature>
<sequence>TVQTHRKIRKCDGKTLPWHSSIESAGKQNSVTALQFQVNTDPFGGDYLENRTAEDYRQGCEDKAIDVIVQKDGMHNSSAFSDQEQRGQGADVVDILNWVKPLPALLSPVQLSPVATQDVLFGEITSSSDEEVDCSASAVECILQEDQVQPQSCCNVFKLNEECNRRNKPHGHSVNAEISCNSSRTERIVPIGLETLIKEEKNMKQYEVDTSITNAESNRDCSKENSENMETVKRDLMEAAACELEAREEQKGDIKKMHSEERASSIHSLLHNFELQNQIEICSEVEQMEDVILVRDGGCEGTHEKCGELMKAEIYGLSHEREIPKAVSIPQNVTNSSHEQYLAVFQRKDSEEKSGVLIESELVENECKDAIKVTNTTTNVEENIEEVITGEEATAAIQMQGFCAEPNSERELSENVLYNISSSKSFCEAKCPKDLIIQYDGEGLGMETDVCTESAENSAHSRCSERRHDREKTLEEQCMHTLKYKIVRKCELETAEVSQCNLPVSAVEGIEHSLYMDDTDKKVGVVGSASLTFPEDDGQFKIQDISIVRPKSVELTMILNKASILDIAESSELLHSAENEKLLSEKEREDLKGKNHQEENYSHFFQEKSNLESIPAVSKIACITDAESTIAKCESSVLDFMERNDEIKQPENLCSTLECELSKTQNFRVIESQESQFKVNREDFIRESSKLLEVDTIQSVLVEGNLTSQTQFAKPQNQFLVSENAKCDETKAELNKQSKELMVEAEGEKNVVNKNKISELIRQPNLETDVNNGFALYSQMNLKTGCINSEETDFPVQVRNGLESTVPSDLNFSFQKIVKIVKTDFTEDISPSWDKKGDKNCIMSSTLNCSLEGFKKGAEITSTEKTNIHKELDSCSEKYIQKNEGEVPGEELPTDKEPEASVKLQILHADSYKNTLSFQNLICQESECKTSAWDARTDSSRTCSLTGKSKGLNRFEASEENSIKRSKNTFDIAEQSNESKEKDYPLQKVRCLNYSERVPMFRKELRTSTRIVVDALEAGALVGTGDQLCELYSTLHSRNTVTGSHLKTDAVMGMDRHCEIVSSPNAANEKSDVVEEGYRKNFSSLKRGCALSENTDGASEFRVDNCITGWMNDSREDLLKAGTSRGSPVMPSASKSRLPLCQTLTTFSEAYRIAVKHSKLNTRMLALRNLIENYSEKLGSNVEQSLPHRIDMDISIFEEYNRNQNCTACNSGENTTNAMPCCFSGTTWKDFLDSGRKNFIVKYFANPALSDVDCNSQTVSQAPMPQKIVFENSRVLESESCVDVALKKTNKLNCKGQEQSEVLSVSTKTAVQVMHGRLSKELLQGKRKTNAAEFNVTEPVLANADASMPTKCLSETINKIRQELGPPLPPLLLPLIATPPRAVCSMAPVMSSSDRSSLLSPLDELISPLRESPVPPMMPPLTDTPTVKSALLFSSPSPSEMAVSKRILSSPLQFCTSIPKHALPVPGRFPMSAVDGAAAGGPQENSVKILDTMYPELSARARTLNILKGNIQLNLRTLSDSQSSPGPVAQIGGFKTIASTSTAFVKTGSNLKSDGNKDQDKKMKNQQSISSSSSRLEKRTLLPVPMPRSAKRLRLDSDPPKLEPSGIAPIRSGHNMISQIEKNFDDKSYEISDSAHGSSLETSLPVKKIIDADKKVSLALKKIAECCFDLLPVIQSHVGNMSKIPVMRDEEKEVVNEFGIKNKHLAEPLLHVILNNLKAQKTASSYSFSQALCRVYTGICRQLGDLERARLFCYSLLKEDFPDSVKLILFMTNIWPDIFFFQGAINKAMQLIIRQNANDNVLVCMNAYLSWEQGSSLDAGIMVSNLLLEMQSCTKIEFQLNEQYGEELNEDAWQYIFAIDLLCSHLKWDWTHDNVISKVLWPSMDKWIKKRKEHETAQCVPDSIIALILRLIGRLGQIGLKEGYLSAVKNISSVIGLFVQHAKEEGNVYLEELKCKICSKQNERKLGHSCQNSLLVRFCVNEEQCKQVCLSLPKITKPGY</sequence>
<evidence type="ECO:0000313" key="4">
    <source>
        <dbReference type="Proteomes" id="UP000198323"/>
    </source>
</evidence>
<comment type="caution">
    <text evidence="3">The sequence shown here is derived from an EMBL/GenBank/DDBJ whole genome shotgun (WGS) entry which is preliminary data.</text>
</comment>
<gene>
    <name evidence="3" type="ORF">ASZ78_000889</name>
</gene>
<dbReference type="EMBL" id="MCFN01000189">
    <property type="protein sequence ID" value="OXB62979.1"/>
    <property type="molecule type" value="Genomic_DNA"/>
</dbReference>
<evidence type="ECO:0000256" key="1">
    <source>
        <dbReference type="SAM" id="MobiDB-lite"/>
    </source>
</evidence>
<feature type="region of interest" description="Disordered" evidence="1">
    <location>
        <begin position="1548"/>
        <end position="1610"/>
    </location>
</feature>